<sequence length="130" mass="14577">MRLADARAVLVDQGLVAREGEVLLVGAGLRLGQGRLSRKEIRFELRRIDLVENGAFLDLAPFLEGPLQERALDARLDVHALGGPRLADERSLVADLFLRDHFRHDARKRFVRLSGLFAVGAGTQEKRQRK</sequence>
<dbReference type="Proteomes" id="UP000094172">
    <property type="component" value="Unassembled WGS sequence"/>
</dbReference>
<evidence type="ECO:0000313" key="1">
    <source>
        <dbReference type="EMBL" id="ODR95922.1"/>
    </source>
</evidence>
<dbReference type="AlphaFoldDB" id="A0A1E3VQX8"/>
<dbReference type="STRING" id="1774970.AUC70_03435"/>
<reference evidence="1 2" key="1">
    <citation type="journal article" date="2016" name="Environ. Microbiol.">
        <title>New Methyloceanibacter diversity from North Sea sediments includes methanotroph containing solely the soluble methane monooxygenase.</title>
        <authorList>
            <person name="Vekeman B."/>
            <person name="Kerckhof F.M."/>
            <person name="Cremers G."/>
            <person name="de Vos P."/>
            <person name="Vandamme P."/>
            <person name="Boon N."/>
            <person name="Op den Camp H.J."/>
            <person name="Heylen K."/>
        </authorList>
    </citation>
    <scope>NUCLEOTIDE SEQUENCE [LARGE SCALE GENOMIC DNA]</scope>
    <source>
        <strain evidence="1 2">R-67176</strain>
    </source>
</reference>
<protein>
    <submittedName>
        <fullName evidence="1">Uncharacterized protein</fullName>
    </submittedName>
</protein>
<keyword evidence="2" id="KW-1185">Reference proteome</keyword>
<accession>A0A1E3VQX8</accession>
<dbReference type="EMBL" id="LPWE01000010">
    <property type="protein sequence ID" value="ODR95922.1"/>
    <property type="molecule type" value="Genomic_DNA"/>
</dbReference>
<gene>
    <name evidence="1" type="ORF">AUC70_03435</name>
</gene>
<organism evidence="1 2">
    <name type="scientific">Methyloceanibacter stevinii</name>
    <dbReference type="NCBI Taxonomy" id="1774970"/>
    <lineage>
        <taxon>Bacteria</taxon>
        <taxon>Pseudomonadati</taxon>
        <taxon>Pseudomonadota</taxon>
        <taxon>Alphaproteobacteria</taxon>
        <taxon>Hyphomicrobiales</taxon>
        <taxon>Hyphomicrobiaceae</taxon>
        <taxon>Methyloceanibacter</taxon>
    </lineage>
</organism>
<evidence type="ECO:0000313" key="2">
    <source>
        <dbReference type="Proteomes" id="UP000094172"/>
    </source>
</evidence>
<proteinExistence type="predicted"/>
<name>A0A1E3VQX8_9HYPH</name>
<comment type="caution">
    <text evidence="1">The sequence shown here is derived from an EMBL/GenBank/DDBJ whole genome shotgun (WGS) entry which is preliminary data.</text>
</comment>